<organism evidence="3 4">
    <name type="scientific">Dendrobium thyrsiflorum</name>
    <name type="common">Pinecone-like raceme dendrobium</name>
    <name type="synonym">Orchid</name>
    <dbReference type="NCBI Taxonomy" id="117978"/>
    <lineage>
        <taxon>Eukaryota</taxon>
        <taxon>Viridiplantae</taxon>
        <taxon>Streptophyta</taxon>
        <taxon>Embryophyta</taxon>
        <taxon>Tracheophyta</taxon>
        <taxon>Spermatophyta</taxon>
        <taxon>Magnoliopsida</taxon>
        <taxon>Liliopsida</taxon>
        <taxon>Asparagales</taxon>
        <taxon>Orchidaceae</taxon>
        <taxon>Epidendroideae</taxon>
        <taxon>Malaxideae</taxon>
        <taxon>Dendrobiinae</taxon>
        <taxon>Dendrobium</taxon>
    </lineage>
</organism>
<accession>A0ABD0U321</accession>
<keyword evidence="2" id="KW-0472">Membrane</keyword>
<evidence type="ECO:0000313" key="3">
    <source>
        <dbReference type="EMBL" id="KAL0906279.1"/>
    </source>
</evidence>
<protein>
    <submittedName>
        <fullName evidence="3">Uncharacterized protein</fullName>
    </submittedName>
</protein>
<evidence type="ECO:0000256" key="2">
    <source>
        <dbReference type="SAM" id="Phobius"/>
    </source>
</evidence>
<sequence length="462" mass="52226">MSGLAINTEKSNFFLLKRCFVVESIVLKEFVVFLRSLYLLSRLANNLFEDLFTFCQRRFANWSSNFLSFGGRLVIIKSVLNSIPIFLFHTLKPNVSVCNKMERLINKFFWGSNGNRDCICWASWNNICGAFKDGSLGCKSISDTAHGFSHKLWFAFRSNTSLWVQFMNFKYCKDVHPLLCSYKRVDSLVWKRLCAIKWEAENLIQWGLGKGEISFWQDNWLGIGSIDSILNTHTLDNVKFAGLVLVFMFSYSLGYCLEPNLLFLWSWVSWWVVFVGFVVVLLEVFLLLFCSFWVVLGSGSRRDPDPFFSVSSYLLAPVIIRDFLRADHSCQGCFCLDDDECWSPPAAPLDGLLFATRSAIRSENGNIFADFRVGVGTYPHLSAIRVADDKSAIVSERKDALPWVDSTRHGNGQAQNGTDGGQARNDAETTRARRERGQLGHNVDRFGQARAASDASAGSLGH</sequence>
<name>A0ABD0U321_DENTH</name>
<keyword evidence="4" id="KW-1185">Reference proteome</keyword>
<evidence type="ECO:0000256" key="1">
    <source>
        <dbReference type="SAM" id="MobiDB-lite"/>
    </source>
</evidence>
<feature type="region of interest" description="Disordered" evidence="1">
    <location>
        <begin position="404"/>
        <end position="462"/>
    </location>
</feature>
<reference evidence="3 4" key="1">
    <citation type="journal article" date="2024" name="Plant Biotechnol. J.">
        <title>Dendrobium thyrsiflorum genome and its molecular insights into genes involved in important horticultural traits.</title>
        <authorList>
            <person name="Chen B."/>
            <person name="Wang J.Y."/>
            <person name="Zheng P.J."/>
            <person name="Li K.L."/>
            <person name="Liang Y.M."/>
            <person name="Chen X.F."/>
            <person name="Zhang C."/>
            <person name="Zhao X."/>
            <person name="He X."/>
            <person name="Zhang G.Q."/>
            <person name="Liu Z.J."/>
            <person name="Xu Q."/>
        </authorList>
    </citation>
    <scope>NUCLEOTIDE SEQUENCE [LARGE SCALE GENOMIC DNA]</scope>
    <source>
        <strain evidence="3">GZMU011</strain>
    </source>
</reference>
<dbReference type="PANTHER" id="PTHR33116">
    <property type="entry name" value="REVERSE TRANSCRIPTASE ZINC-BINDING DOMAIN-CONTAINING PROTEIN-RELATED-RELATED"/>
    <property type="match status" value="1"/>
</dbReference>
<evidence type="ECO:0000313" key="4">
    <source>
        <dbReference type="Proteomes" id="UP001552299"/>
    </source>
</evidence>
<dbReference type="PANTHER" id="PTHR33116:SF82">
    <property type="entry name" value="RNASE H FAMILY PROTEIN"/>
    <property type="match status" value="1"/>
</dbReference>
<proteinExistence type="predicted"/>
<comment type="caution">
    <text evidence="3">The sequence shown here is derived from an EMBL/GenBank/DDBJ whole genome shotgun (WGS) entry which is preliminary data.</text>
</comment>
<dbReference type="Proteomes" id="UP001552299">
    <property type="component" value="Unassembled WGS sequence"/>
</dbReference>
<feature type="transmembrane region" description="Helical" evidence="2">
    <location>
        <begin position="269"/>
        <end position="295"/>
    </location>
</feature>
<gene>
    <name evidence="3" type="ORF">M5K25_024759</name>
</gene>
<keyword evidence="2" id="KW-1133">Transmembrane helix</keyword>
<keyword evidence="2" id="KW-0812">Transmembrane</keyword>
<feature type="compositionally biased region" description="Basic and acidic residues" evidence="1">
    <location>
        <begin position="425"/>
        <end position="444"/>
    </location>
</feature>
<feature type="transmembrane region" description="Helical" evidence="2">
    <location>
        <begin position="240"/>
        <end position="257"/>
    </location>
</feature>
<dbReference type="EMBL" id="JANQDX010000018">
    <property type="protein sequence ID" value="KAL0906279.1"/>
    <property type="molecule type" value="Genomic_DNA"/>
</dbReference>
<dbReference type="AlphaFoldDB" id="A0ABD0U321"/>